<keyword evidence="6" id="KW-1185">Reference proteome</keyword>
<comment type="caution">
    <text evidence="5">The sequence shown here is derived from an EMBL/GenBank/DDBJ whole genome shotgun (WGS) entry which is preliminary data.</text>
</comment>
<dbReference type="InterPro" id="IPR044731">
    <property type="entry name" value="BDH-like"/>
</dbReference>
<feature type="domain" description="Fe-containing alcohol dehydrogenase-like C-terminal" evidence="4">
    <location>
        <begin position="191"/>
        <end position="357"/>
    </location>
</feature>
<dbReference type="InterPro" id="IPR056798">
    <property type="entry name" value="ADH_Fe_C"/>
</dbReference>
<dbReference type="Pfam" id="PF25137">
    <property type="entry name" value="ADH_Fe_C"/>
    <property type="match status" value="1"/>
</dbReference>
<dbReference type="GO" id="GO:0008106">
    <property type="term" value="F:alcohol dehydrogenase (NADP+) activity"/>
    <property type="evidence" value="ECO:0007669"/>
    <property type="project" value="TreeGrafter"/>
</dbReference>
<accession>A0A2V3PUM3</accession>
<dbReference type="Proteomes" id="UP000247973">
    <property type="component" value="Unassembled WGS sequence"/>
</dbReference>
<dbReference type="InterPro" id="IPR001670">
    <property type="entry name" value="ADH_Fe/GldA"/>
</dbReference>
<dbReference type="GO" id="GO:0046872">
    <property type="term" value="F:metal ion binding"/>
    <property type="evidence" value="ECO:0007669"/>
    <property type="project" value="InterPro"/>
</dbReference>
<sequence length="385" mass="42483">MNNFSFVNPVKIIFGKDTIKDLTKEIPADSKVLIIYGGGSIKSNGVYDQVTKALTSFEWFEYSGIEANPHYETCMEVVSYIKENNIDYLLAVGGGSVVDATKFIAAAACFEGNDPWDILSKHAKIKAAIPFGVVLTLSATGSEMNAGAVITKSATQDKLAFGSPHVYPKFSILDPEVTYSLPPRQVSNGIADAFVHVIEQYLTYPLRAMIQDKFAEAILTTLTIEGPKALATPNDYDVRANLMWASTWALNGWIGCGVPEDWATHQIGHELTALYGLDHAQTLAIVLPGVMTILKEQKAEKILQLGQEVFGIYNNLSREERIENTIKAVENFFEEIHIKTHLSDYGLNKDSIDKVCSKLQGRGWTLGEKSNITPDIVREILTCRL</sequence>
<reference evidence="5 6" key="1">
    <citation type="submission" date="2018-03" db="EMBL/GenBank/DDBJ databases">
        <title>Genomic Encyclopedia of Archaeal and Bacterial Type Strains, Phase II (KMG-II): from individual species to whole genera.</title>
        <authorList>
            <person name="Goeker M."/>
        </authorList>
    </citation>
    <scope>NUCLEOTIDE SEQUENCE [LARGE SCALE GENOMIC DNA]</scope>
    <source>
        <strain evidence="5 6">DSM 100214</strain>
    </source>
</reference>
<comment type="similarity">
    <text evidence="1">Belongs to the iron-containing alcohol dehydrogenase family.</text>
</comment>
<evidence type="ECO:0000256" key="1">
    <source>
        <dbReference type="ARBA" id="ARBA00007358"/>
    </source>
</evidence>
<dbReference type="Pfam" id="PF00465">
    <property type="entry name" value="Fe-ADH"/>
    <property type="match status" value="1"/>
</dbReference>
<dbReference type="RefSeq" id="WP_110311056.1">
    <property type="nucleotide sequence ID" value="NZ_QICL01000015.1"/>
</dbReference>
<dbReference type="AlphaFoldDB" id="A0A2V3PUM3"/>
<evidence type="ECO:0000259" key="3">
    <source>
        <dbReference type="Pfam" id="PF00465"/>
    </source>
</evidence>
<organism evidence="5 6">
    <name type="scientific">Dysgonomonas alginatilytica</name>
    <dbReference type="NCBI Taxonomy" id="1605892"/>
    <lineage>
        <taxon>Bacteria</taxon>
        <taxon>Pseudomonadati</taxon>
        <taxon>Bacteroidota</taxon>
        <taxon>Bacteroidia</taxon>
        <taxon>Bacteroidales</taxon>
        <taxon>Dysgonomonadaceae</taxon>
        <taxon>Dysgonomonas</taxon>
    </lineage>
</organism>
<keyword evidence="2" id="KW-0560">Oxidoreductase</keyword>
<dbReference type="SUPFAM" id="SSF56796">
    <property type="entry name" value="Dehydroquinate synthase-like"/>
    <property type="match status" value="1"/>
</dbReference>
<feature type="domain" description="Alcohol dehydrogenase iron-type/glycerol dehydrogenase GldA" evidence="3">
    <location>
        <begin position="9"/>
        <end position="175"/>
    </location>
</feature>
<dbReference type="EMBL" id="QICL01000015">
    <property type="protein sequence ID" value="PXV63142.1"/>
    <property type="molecule type" value="Genomic_DNA"/>
</dbReference>
<dbReference type="GO" id="GO:1990002">
    <property type="term" value="F:methylglyoxal reductase (NADPH) (acetol producing) activity"/>
    <property type="evidence" value="ECO:0007669"/>
    <property type="project" value="TreeGrafter"/>
</dbReference>
<dbReference type="FunFam" id="3.40.50.1970:FF:000003">
    <property type="entry name" value="Alcohol dehydrogenase, iron-containing"/>
    <property type="match status" value="1"/>
</dbReference>
<dbReference type="CDD" id="cd08187">
    <property type="entry name" value="BDH"/>
    <property type="match status" value="1"/>
</dbReference>
<dbReference type="PANTHER" id="PTHR43633:SF1">
    <property type="entry name" value="ALCOHOL DEHYDROGENASE YQHD"/>
    <property type="match status" value="1"/>
</dbReference>
<dbReference type="OrthoDB" id="9801156at2"/>
<evidence type="ECO:0000259" key="4">
    <source>
        <dbReference type="Pfam" id="PF25137"/>
    </source>
</evidence>
<proteinExistence type="inferred from homology"/>
<dbReference type="InterPro" id="IPR018211">
    <property type="entry name" value="ADH_Fe_CS"/>
</dbReference>
<evidence type="ECO:0000256" key="2">
    <source>
        <dbReference type="ARBA" id="ARBA00023002"/>
    </source>
</evidence>
<evidence type="ECO:0000313" key="5">
    <source>
        <dbReference type="EMBL" id="PXV63142.1"/>
    </source>
</evidence>
<dbReference type="Gene3D" id="3.40.50.1970">
    <property type="match status" value="1"/>
</dbReference>
<protein>
    <submittedName>
        <fullName evidence="5">NADP-dependent alcohol dehydrogenase</fullName>
    </submittedName>
</protein>
<dbReference type="Gene3D" id="1.20.1090.10">
    <property type="entry name" value="Dehydroquinate synthase-like - alpha domain"/>
    <property type="match status" value="1"/>
</dbReference>
<gene>
    <name evidence="5" type="ORF">CLV62_11524</name>
</gene>
<dbReference type="PROSITE" id="PS00060">
    <property type="entry name" value="ADH_IRON_2"/>
    <property type="match status" value="1"/>
</dbReference>
<dbReference type="GO" id="GO:1990362">
    <property type="term" value="F:butanol dehydrogenase (NAD+) activity"/>
    <property type="evidence" value="ECO:0007669"/>
    <property type="project" value="InterPro"/>
</dbReference>
<name>A0A2V3PUM3_9BACT</name>
<evidence type="ECO:0000313" key="6">
    <source>
        <dbReference type="Proteomes" id="UP000247973"/>
    </source>
</evidence>
<dbReference type="PANTHER" id="PTHR43633">
    <property type="entry name" value="ALCOHOL DEHYDROGENASE YQHD"/>
    <property type="match status" value="1"/>
</dbReference>
<dbReference type="GO" id="GO:0005829">
    <property type="term" value="C:cytosol"/>
    <property type="evidence" value="ECO:0007669"/>
    <property type="project" value="TreeGrafter"/>
</dbReference>